<dbReference type="PANTHER" id="PTHR36924:SF1">
    <property type="entry name" value="ANTITOXIN HIGA-1"/>
    <property type="match status" value="1"/>
</dbReference>
<reference evidence="3 4" key="1">
    <citation type="journal article" date="2011" name="Stand. Genomic Sci.">
        <title>Complete genome sequence of Rhodospirillum rubrum type strain (S1).</title>
        <authorList>
            <person name="Munk A.C."/>
            <person name="Copeland A."/>
            <person name="Lucas S."/>
            <person name="Lapidus A."/>
            <person name="Del Rio T.G."/>
            <person name="Barry K."/>
            <person name="Detter J.C."/>
            <person name="Hammon N."/>
            <person name="Israni S."/>
            <person name="Pitluck S."/>
            <person name="Brettin T."/>
            <person name="Bruce D."/>
            <person name="Han C."/>
            <person name="Tapia R."/>
            <person name="Gilna P."/>
            <person name="Schmutz J."/>
            <person name="Larimer F."/>
            <person name="Land M."/>
            <person name="Kyrpides N.C."/>
            <person name="Mavromatis K."/>
            <person name="Richardson P."/>
            <person name="Rohde M."/>
            <person name="Goker M."/>
            <person name="Klenk H.P."/>
            <person name="Zhang Y."/>
            <person name="Roberts G.P."/>
            <person name="Reslewic S."/>
            <person name="Schwartz D.C."/>
        </authorList>
    </citation>
    <scope>NUCLEOTIDE SEQUENCE [LARGE SCALE GENOMIC DNA]</scope>
    <source>
        <strain evidence="4">ATCC 11170 / ATH 1.1.1 / DSM 467 / LMG 4362 / NCIMB 8255 / S1</strain>
    </source>
</reference>
<dbReference type="Gene3D" id="1.10.260.40">
    <property type="entry name" value="lambda repressor-like DNA-binding domains"/>
    <property type="match status" value="1"/>
</dbReference>
<dbReference type="CDD" id="cd00093">
    <property type="entry name" value="HTH_XRE"/>
    <property type="match status" value="1"/>
</dbReference>
<feature type="domain" description="HTH cro/C1-type" evidence="2">
    <location>
        <begin position="18"/>
        <end position="72"/>
    </location>
</feature>
<evidence type="ECO:0000313" key="3">
    <source>
        <dbReference type="EMBL" id="ABC24106.1"/>
    </source>
</evidence>
<dbReference type="PANTHER" id="PTHR36924">
    <property type="entry name" value="ANTITOXIN HIGA-1"/>
    <property type="match status" value="1"/>
</dbReference>
<gene>
    <name evidence="3" type="ordered locus">Rru_A3311</name>
</gene>
<proteinExistence type="predicted"/>
<dbReference type="STRING" id="269796.Rru_A3311"/>
<dbReference type="Proteomes" id="UP000001929">
    <property type="component" value="Chromosome"/>
</dbReference>
<dbReference type="HOGENOM" id="CLU_140230_5_1_5"/>
<dbReference type="PhylomeDB" id="Q2RP39"/>
<dbReference type="AlphaFoldDB" id="Q2RP39"/>
<dbReference type="GO" id="GO:0003677">
    <property type="term" value="F:DNA binding"/>
    <property type="evidence" value="ECO:0007669"/>
    <property type="project" value="UniProtKB-KW"/>
</dbReference>
<keyword evidence="4" id="KW-1185">Reference proteome</keyword>
<dbReference type="RefSeq" id="WP_011391059.1">
    <property type="nucleotide sequence ID" value="NC_007643.1"/>
</dbReference>
<accession>Q2RP39</accession>
<dbReference type="PATRIC" id="fig|269796.9.peg.3428"/>
<evidence type="ECO:0000256" key="1">
    <source>
        <dbReference type="ARBA" id="ARBA00023125"/>
    </source>
</evidence>
<name>Q2RP39_RHORT</name>
<evidence type="ECO:0000259" key="2">
    <source>
        <dbReference type="PROSITE" id="PS50943"/>
    </source>
</evidence>
<sequence>MSIPAGKSSVLVHPGRLLRREMEARGLSATALAGALHVSPERIRGIINGKRPITYDTALRLGRYLGTGPELWAGMQRDYNLLAAQLAHGAQIEREVQPAPRDWDLLEPLAE</sequence>
<dbReference type="EMBL" id="CP000230">
    <property type="protein sequence ID" value="ABC24106.1"/>
    <property type="molecule type" value="Genomic_DNA"/>
</dbReference>
<dbReference type="SMART" id="SM00530">
    <property type="entry name" value="HTH_XRE"/>
    <property type="match status" value="1"/>
</dbReference>
<dbReference type="EnsemblBacteria" id="ABC24106">
    <property type="protein sequence ID" value="ABC24106"/>
    <property type="gene ID" value="Rru_A3311"/>
</dbReference>
<protein>
    <submittedName>
        <fullName evidence="3">Plasmid maintenance system antidote protein</fullName>
    </submittedName>
</protein>
<dbReference type="eggNOG" id="COG3093">
    <property type="taxonomic scope" value="Bacteria"/>
</dbReference>
<dbReference type="NCBIfam" id="TIGR02607">
    <property type="entry name" value="antidote_HigA"/>
    <property type="match status" value="1"/>
</dbReference>
<dbReference type="PROSITE" id="PS50943">
    <property type="entry name" value="HTH_CROC1"/>
    <property type="match status" value="1"/>
</dbReference>
<dbReference type="InterPro" id="IPR001387">
    <property type="entry name" value="Cro/C1-type_HTH"/>
</dbReference>
<dbReference type="KEGG" id="rru:Rru_A3311"/>
<dbReference type="SUPFAM" id="SSF47413">
    <property type="entry name" value="lambda repressor-like DNA-binding domains"/>
    <property type="match status" value="1"/>
</dbReference>
<evidence type="ECO:0000313" key="4">
    <source>
        <dbReference type="Proteomes" id="UP000001929"/>
    </source>
</evidence>
<organism evidence="3 4">
    <name type="scientific">Rhodospirillum rubrum (strain ATCC 11170 / ATH 1.1.1 / DSM 467 / LMG 4362 / NCIMB 8255 / S1)</name>
    <dbReference type="NCBI Taxonomy" id="269796"/>
    <lineage>
        <taxon>Bacteria</taxon>
        <taxon>Pseudomonadati</taxon>
        <taxon>Pseudomonadota</taxon>
        <taxon>Alphaproteobacteria</taxon>
        <taxon>Rhodospirillales</taxon>
        <taxon>Rhodospirillaceae</taxon>
        <taxon>Rhodospirillum</taxon>
    </lineage>
</organism>
<dbReference type="InterPro" id="IPR010982">
    <property type="entry name" value="Lambda_DNA-bd_dom_sf"/>
</dbReference>
<keyword evidence="1" id="KW-0238">DNA-binding</keyword>
<dbReference type="Pfam" id="PF13560">
    <property type="entry name" value="HTH_31"/>
    <property type="match status" value="1"/>
</dbReference>
<dbReference type="InterPro" id="IPR013430">
    <property type="entry name" value="Toxin_antidote_HigA"/>
</dbReference>